<evidence type="ECO:0000313" key="3">
    <source>
        <dbReference type="EMBL" id="AND39155.1"/>
    </source>
</evidence>
<comment type="similarity">
    <text evidence="1">Belongs to the pseudomonas-type ThrB family.</text>
</comment>
<dbReference type="KEGG" id="bon:A361_08500"/>
<dbReference type="STRING" id="1196031.A361_08500"/>
<proteinExistence type="inferred from homology"/>
<dbReference type="RefSeq" id="WP_019381641.1">
    <property type="nucleotide sequence ID" value="NZ_CP015506.1"/>
</dbReference>
<dbReference type="PANTHER" id="PTHR21064">
    <property type="entry name" value="AMINOGLYCOSIDE PHOSPHOTRANSFERASE DOMAIN-CONTAINING PROTEIN-RELATED"/>
    <property type="match status" value="1"/>
</dbReference>
<gene>
    <name evidence="3" type="ORF">A361_08500</name>
</gene>
<dbReference type="InterPro" id="IPR011009">
    <property type="entry name" value="Kinase-like_dom_sf"/>
</dbReference>
<protein>
    <recommendedName>
        <fullName evidence="2">Aminoglycoside phosphotransferase domain-containing protein</fullName>
    </recommendedName>
</protein>
<sequence length="330" mass="38479">MEKAVDALMTDDILTNFLRIYSLNIGNYKKLGDFENYVYEVYKDEKAYILRITHSSHRMLEELLSEADWMSYLISKSLKVPEVFPSQNGNLVERLTAGDDSAFYACLFSKAEGKPISVRAPEFNKELFHAWGSAVGKMHAATKSYMPSAGIVPRMQWDDEELLKVEKYIPEEDQLVIKHTEDLLNLLQNLPKHINNYGLIHTDLHSGNFFYDGKDIQVFDFDDCCYHWFASDIAIPLYYSLLYKFKEADQAEMEIFGKQFLDSFLDGYRLENEIPEDLGRQLPLFLRLRDITLYSVLHKKIAPEERNSQLLFMMETIKKRIERNAPIYVS</sequence>
<evidence type="ECO:0000256" key="1">
    <source>
        <dbReference type="ARBA" id="ARBA00038240"/>
    </source>
</evidence>
<dbReference type="eggNOG" id="COG2334">
    <property type="taxonomic scope" value="Bacteria"/>
</dbReference>
<name>A0A161IXP8_9BACI</name>
<feature type="domain" description="Aminoglycoside phosphotransferase" evidence="2">
    <location>
        <begin position="32"/>
        <end position="237"/>
    </location>
</feature>
<dbReference type="EMBL" id="CP015506">
    <property type="protein sequence ID" value="AND39155.1"/>
    <property type="molecule type" value="Genomic_DNA"/>
</dbReference>
<dbReference type="GO" id="GO:0009088">
    <property type="term" value="P:threonine biosynthetic process"/>
    <property type="evidence" value="ECO:0007669"/>
    <property type="project" value="TreeGrafter"/>
</dbReference>
<accession>A0A161IXP8</accession>
<evidence type="ECO:0000313" key="4">
    <source>
        <dbReference type="Proteomes" id="UP000077856"/>
    </source>
</evidence>
<dbReference type="Gene3D" id="3.90.1200.10">
    <property type="match status" value="1"/>
</dbReference>
<evidence type="ECO:0000259" key="2">
    <source>
        <dbReference type="Pfam" id="PF01636"/>
    </source>
</evidence>
<dbReference type="InterPro" id="IPR002575">
    <property type="entry name" value="Aminoglycoside_PTrfase"/>
</dbReference>
<dbReference type="GO" id="GO:0004413">
    <property type="term" value="F:homoserine kinase activity"/>
    <property type="evidence" value="ECO:0007669"/>
    <property type="project" value="TreeGrafter"/>
</dbReference>
<dbReference type="AlphaFoldDB" id="A0A161IXP8"/>
<dbReference type="Pfam" id="PF01636">
    <property type="entry name" value="APH"/>
    <property type="match status" value="1"/>
</dbReference>
<dbReference type="Proteomes" id="UP000077856">
    <property type="component" value="Chromosome"/>
</dbReference>
<dbReference type="SUPFAM" id="SSF56112">
    <property type="entry name" value="Protein kinase-like (PK-like)"/>
    <property type="match status" value="1"/>
</dbReference>
<reference evidence="3 4" key="1">
    <citation type="submission" date="2016-04" db="EMBL/GenBank/DDBJ databases">
        <title>Complete genome sequence of Bacillus oceanisediminis strain 2691.</title>
        <authorList>
            <person name="Jeong H."/>
            <person name="Kim H.J."/>
            <person name="Lee D.-W."/>
        </authorList>
    </citation>
    <scope>NUCLEOTIDE SEQUENCE [LARGE SCALE GENOMIC DNA]</scope>
    <source>
        <strain evidence="3 4">2691</strain>
    </source>
</reference>
<dbReference type="PANTHER" id="PTHR21064:SF6">
    <property type="entry name" value="AMINOGLYCOSIDE PHOSPHOTRANSFERASE DOMAIN-CONTAINING PROTEIN"/>
    <property type="match status" value="1"/>
</dbReference>
<organism evidence="3 4">
    <name type="scientific">Cytobacillus oceanisediminis 2691</name>
    <dbReference type="NCBI Taxonomy" id="1196031"/>
    <lineage>
        <taxon>Bacteria</taxon>
        <taxon>Bacillati</taxon>
        <taxon>Bacillota</taxon>
        <taxon>Bacilli</taxon>
        <taxon>Bacillales</taxon>
        <taxon>Bacillaceae</taxon>
        <taxon>Cytobacillus</taxon>
    </lineage>
</organism>
<dbReference type="Gene3D" id="3.30.200.20">
    <property type="entry name" value="Phosphorylase Kinase, domain 1"/>
    <property type="match status" value="1"/>
</dbReference>
<dbReference type="InterPro" id="IPR050249">
    <property type="entry name" value="Pseudomonas-type_ThrB"/>
</dbReference>